<dbReference type="Gene3D" id="3.40.190.10">
    <property type="entry name" value="Periplasmic binding protein-like II"/>
    <property type="match status" value="2"/>
</dbReference>
<feature type="signal peptide" evidence="1">
    <location>
        <begin position="1"/>
        <end position="22"/>
    </location>
</feature>
<dbReference type="SUPFAM" id="SSF53850">
    <property type="entry name" value="Periplasmic binding protein-like II"/>
    <property type="match status" value="1"/>
</dbReference>
<accession>A0ABP6UQ32</accession>
<dbReference type="PROSITE" id="PS51257">
    <property type="entry name" value="PROKAR_LIPOPROTEIN"/>
    <property type="match status" value="1"/>
</dbReference>
<evidence type="ECO:0008006" key="4">
    <source>
        <dbReference type="Google" id="ProtNLM"/>
    </source>
</evidence>
<proteinExistence type="predicted"/>
<comment type="caution">
    <text evidence="2">The sequence shown here is derived from an EMBL/GenBank/DDBJ whole genome shotgun (WGS) entry which is preliminary data.</text>
</comment>
<keyword evidence="3" id="KW-1185">Reference proteome</keyword>
<keyword evidence="1" id="KW-0732">Signal</keyword>
<evidence type="ECO:0000313" key="3">
    <source>
        <dbReference type="Proteomes" id="UP001499841"/>
    </source>
</evidence>
<evidence type="ECO:0000313" key="2">
    <source>
        <dbReference type="EMBL" id="GAA3513039.1"/>
    </source>
</evidence>
<evidence type="ECO:0000256" key="1">
    <source>
        <dbReference type="SAM" id="SignalP"/>
    </source>
</evidence>
<dbReference type="Proteomes" id="UP001499841">
    <property type="component" value="Unassembled WGS sequence"/>
</dbReference>
<dbReference type="PANTHER" id="PTHR30024">
    <property type="entry name" value="ALIPHATIC SULFONATES-BINDING PROTEIN-RELATED"/>
    <property type="match status" value="1"/>
</dbReference>
<gene>
    <name evidence="2" type="ORF">GCM10022262_41190</name>
</gene>
<reference evidence="3" key="1">
    <citation type="journal article" date="2019" name="Int. J. Syst. Evol. Microbiol.">
        <title>The Global Catalogue of Microorganisms (GCM) 10K type strain sequencing project: providing services to taxonomists for standard genome sequencing and annotation.</title>
        <authorList>
            <consortium name="The Broad Institute Genomics Platform"/>
            <consortium name="The Broad Institute Genome Sequencing Center for Infectious Disease"/>
            <person name="Wu L."/>
            <person name="Ma J."/>
        </authorList>
    </citation>
    <scope>NUCLEOTIDE SEQUENCE [LARGE SCALE GENOMIC DNA]</scope>
    <source>
        <strain evidence="3">JCM 17459</strain>
    </source>
</reference>
<dbReference type="RefSeq" id="WP_345045452.1">
    <property type="nucleotide sequence ID" value="NZ_BAABBA010000041.1"/>
</dbReference>
<organism evidence="2 3">
    <name type="scientific">Georgenia daeguensis</name>
    <dbReference type="NCBI Taxonomy" id="908355"/>
    <lineage>
        <taxon>Bacteria</taxon>
        <taxon>Bacillati</taxon>
        <taxon>Actinomycetota</taxon>
        <taxon>Actinomycetes</taxon>
        <taxon>Micrococcales</taxon>
        <taxon>Bogoriellaceae</taxon>
        <taxon>Georgenia</taxon>
    </lineage>
</organism>
<protein>
    <recommendedName>
        <fullName evidence="4">NitT/TauT family transport system substrate-binding protein</fullName>
    </recommendedName>
</protein>
<dbReference type="EMBL" id="BAABBA010000041">
    <property type="protein sequence ID" value="GAA3513039.1"/>
    <property type="molecule type" value="Genomic_DNA"/>
</dbReference>
<feature type="chain" id="PRO_5046768462" description="NitT/TauT family transport system substrate-binding protein" evidence="1">
    <location>
        <begin position="23"/>
        <end position="334"/>
    </location>
</feature>
<sequence>MRTSPRSVTALPLVLTLAVALAACSSGGASTEETAGAGAPAASAKGEPEVAELAVGIVPVVDHASVQVAVDEGFFEEEGLSVEATVMQGGAAALPAMVSGDLHAAFASYPSFFLAEQKGLGVTIVAEGIRGNEETAGVFVNADSPIQKPEDLAGATIAVNTLNNIGDVSIKAALDELGVDVASIQFVEMPFPDMPAALSLGNVDAVWVAEPFRSIVAAEGARKVFASYSGIAEEIPVSGLGMTDKFVAENPNTAAAFARAIEKANALLAGEPDLAREAVQTYSETSPEAAAALELPTWVEGAPDVEELGRWNDLMIATGAFAEPVDMADLVASE</sequence>
<name>A0ABP6UQ32_9MICO</name>
<dbReference type="Pfam" id="PF13379">
    <property type="entry name" value="NMT1_2"/>
    <property type="match status" value="1"/>
</dbReference>